<protein>
    <submittedName>
        <fullName evidence="4">Uncharacterized protein</fullName>
    </submittedName>
</protein>
<keyword evidence="5" id="KW-1185">Reference proteome</keyword>
<comment type="caution">
    <text evidence="4">The sequence shown here is derived from an EMBL/GenBank/DDBJ whole genome shotgun (WGS) entry which is preliminary data.</text>
</comment>
<keyword evidence="3" id="KW-0472">Membrane</keyword>
<feature type="coiled-coil region" evidence="1">
    <location>
        <begin position="170"/>
        <end position="197"/>
    </location>
</feature>
<name>A0AAV1HYC4_9CHLO</name>
<dbReference type="Proteomes" id="UP001314263">
    <property type="component" value="Unassembled WGS sequence"/>
</dbReference>
<accession>A0AAV1HYC4</accession>
<feature type="transmembrane region" description="Helical" evidence="3">
    <location>
        <begin position="309"/>
        <end position="326"/>
    </location>
</feature>
<proteinExistence type="predicted"/>
<feature type="compositionally biased region" description="Low complexity" evidence="2">
    <location>
        <begin position="424"/>
        <end position="445"/>
    </location>
</feature>
<feature type="transmembrane region" description="Helical" evidence="3">
    <location>
        <begin position="144"/>
        <end position="170"/>
    </location>
</feature>
<organism evidence="4 5">
    <name type="scientific">Coccomyxa viridis</name>
    <dbReference type="NCBI Taxonomy" id="1274662"/>
    <lineage>
        <taxon>Eukaryota</taxon>
        <taxon>Viridiplantae</taxon>
        <taxon>Chlorophyta</taxon>
        <taxon>core chlorophytes</taxon>
        <taxon>Trebouxiophyceae</taxon>
        <taxon>Trebouxiophyceae incertae sedis</taxon>
        <taxon>Coccomyxaceae</taxon>
        <taxon>Coccomyxa</taxon>
    </lineage>
</organism>
<sequence length="575" mass="61432">MQSALQPGWTLGGSRQARACCSLQQPALQFCDGRGSYMAMHSSGLQIRAARSISALPRQQWPAAQTRRGQQRDKLVVQCLRAGPISNYNKTAPMSAWSPVRSLQSLAKFFFISGAATATAWYAHPQLLDIAAHVLNLDFKDNVTAFQTSFFSFLSLVFAIYSGNTMAFLYDRQKEVVKNLYAECMALEELLEEAVNTLGPDARDILTQVRVYIEQEMYQPENQSPPLGEGHALAAIRAKARNYRRAGTDVGEILQASQRLAHAQSARQATACRLLPPVHWALLYTIGALFVSTFILFETGGSFSNEGRHILFTVLCGLMSFVLVALRDLADPQEGVYNATALLAERLSYIVSMLNKYEKLPSRAPTAAALLGSSVPTNTMEEATKTPGNDLLTMLGGIKENAEDADDKVQSKPGLFGALMGRVSNDSDSQNSSSGNGISKESSLSPATVMGAESAEREARPAMPAGLGPSSAGSSSGSAASSPIKGPGSLEMSGSGSASGKEGTGQRSPAMRSMILEKPPSFKVRSQLPGQSMAGRMSNSVSRARLRVSSLDDATSASEISKRSAGAVRPAANVR</sequence>
<evidence type="ECO:0000256" key="1">
    <source>
        <dbReference type="SAM" id="Coils"/>
    </source>
</evidence>
<evidence type="ECO:0000256" key="2">
    <source>
        <dbReference type="SAM" id="MobiDB-lite"/>
    </source>
</evidence>
<dbReference type="AlphaFoldDB" id="A0AAV1HYC4"/>
<evidence type="ECO:0000313" key="4">
    <source>
        <dbReference type="EMBL" id="CAK0762388.1"/>
    </source>
</evidence>
<dbReference type="InterPro" id="IPR025333">
    <property type="entry name" value="DUF4239"/>
</dbReference>
<gene>
    <name evidence="4" type="ORF">CVIRNUC_002952</name>
</gene>
<feature type="compositionally biased region" description="Low complexity" evidence="2">
    <location>
        <begin position="538"/>
        <end position="551"/>
    </location>
</feature>
<feature type="transmembrane region" description="Helical" evidence="3">
    <location>
        <begin position="277"/>
        <end position="297"/>
    </location>
</feature>
<keyword evidence="1" id="KW-0175">Coiled coil</keyword>
<keyword evidence="3" id="KW-0812">Transmembrane</keyword>
<evidence type="ECO:0000256" key="3">
    <source>
        <dbReference type="SAM" id="Phobius"/>
    </source>
</evidence>
<dbReference type="Pfam" id="PF14023">
    <property type="entry name" value="Bestrophin-like"/>
    <property type="match status" value="1"/>
</dbReference>
<keyword evidence="3" id="KW-1133">Transmembrane helix</keyword>
<feature type="region of interest" description="Disordered" evidence="2">
    <location>
        <begin position="418"/>
        <end position="575"/>
    </location>
</feature>
<dbReference type="EMBL" id="CAUYUE010000004">
    <property type="protein sequence ID" value="CAK0762388.1"/>
    <property type="molecule type" value="Genomic_DNA"/>
</dbReference>
<reference evidence="4 5" key="1">
    <citation type="submission" date="2023-10" db="EMBL/GenBank/DDBJ databases">
        <authorList>
            <person name="Maclean D."/>
            <person name="Macfadyen A."/>
        </authorList>
    </citation>
    <scope>NUCLEOTIDE SEQUENCE [LARGE SCALE GENOMIC DNA]</scope>
</reference>
<feature type="compositionally biased region" description="Low complexity" evidence="2">
    <location>
        <begin position="461"/>
        <end position="489"/>
    </location>
</feature>
<evidence type="ECO:0000313" key="5">
    <source>
        <dbReference type="Proteomes" id="UP001314263"/>
    </source>
</evidence>
<feature type="transmembrane region" description="Helical" evidence="3">
    <location>
        <begin position="106"/>
        <end position="124"/>
    </location>
</feature>